<dbReference type="EMBL" id="CP011074">
    <property type="protein sequence ID" value="AKF93469.1"/>
    <property type="molecule type" value="Genomic_DNA"/>
</dbReference>
<dbReference type="AlphaFoldDB" id="A0A0F7BZL9"/>
<dbReference type="RefSeq" id="WP_031412322.1">
    <property type="nucleotide sequence ID" value="NZ_CP011074.1"/>
</dbReference>
<sequence length="598" mass="68945">MANKVLIVKKLMSSDLGWFSVCRTPDITKSKQCGLNIDKKFISSLFPKFKDRPFIPVEVCYWQDGELMPKKAEYQIRHQGKNWRLTGEIEGNYYSGLKPGDYILLFFNFGTNKTSIYWEIACQNPKMGRLALYEYIQNEIGENLIVQDSTTKRKIYNHLKDINVELHEFVKNSEVVQQQVKKAFSSRHVLADIMATVVTLSSKTQVEYIDILERIVERFRYLLKDQIFSIDLNHKEVWDSVKGKKIGFIDGGVASINSLGSEPIAIRVGEYTVRPGVTGEDRETFNFKAQLVDELYDYENSIFDEYADNFPKLLDMARIYTEAGAVYKSIQEKNKCDMLFLHGPLVNPAAPYADFPNFKDKALEMFGLTRNNIKGDVEPPPDLESHFIAAYQYLLQIIFKSDIPICGIVERSTSSRIVSRTLLNQLKNRGFALEAELIRNSMDKNRISDALLFSCLLKEGEYLRPLKVDKNELGKSPDRWKSVIDNYPEPLTTYLKVTDTSYPFRVEMNKENGNNEFLLSFVYHMARLLPQYAFPVGLDIVDKFAKVPAWMTKRISREQSAQILNKALTSGSKDIVDLVRLYLSGNSRDWLFRPKYDR</sequence>
<organism evidence="2">
    <name type="scientific">Brevibacillus laterosporus</name>
    <name type="common">Bacillus laterosporus</name>
    <dbReference type="NCBI Taxonomy" id="1465"/>
    <lineage>
        <taxon>Bacteria</taxon>
        <taxon>Bacillati</taxon>
        <taxon>Bacillota</taxon>
        <taxon>Bacilli</taxon>
        <taxon>Bacillales</taxon>
        <taxon>Paenibacillaceae</taxon>
        <taxon>Brevibacillus</taxon>
    </lineage>
</organism>
<accession>A0A0F7BZL9</accession>
<evidence type="ECO:0000313" key="2">
    <source>
        <dbReference type="EMBL" id="AKF93469.1"/>
    </source>
</evidence>
<protein>
    <recommendedName>
        <fullName evidence="1">NurA domain-containing protein</fullName>
    </recommendedName>
</protein>
<dbReference type="InterPro" id="IPR018977">
    <property type="entry name" value="NurA_domain"/>
</dbReference>
<evidence type="ECO:0000259" key="1">
    <source>
        <dbReference type="SMART" id="SM00933"/>
    </source>
</evidence>
<proteinExistence type="predicted"/>
<gene>
    <name evidence="2" type="ORF">EX87_07370</name>
</gene>
<name>A0A0F7BZL9_BRELA</name>
<reference evidence="2" key="1">
    <citation type="submission" date="2015-03" db="EMBL/GenBank/DDBJ databases">
        <title>MIGS Cultured Bacterial/Archaeal sample from Brevibacillus laterosporus.</title>
        <authorList>
            <person name="Zeng D."/>
            <person name="Zhu L."/>
            <person name="Dong G."/>
            <person name="Ye W."/>
            <person name="Ren D."/>
            <person name="Wu L."/>
            <person name="Xu J."/>
            <person name="Li G."/>
            <person name="Guo L."/>
        </authorList>
    </citation>
    <scope>NUCLEOTIDE SEQUENCE</scope>
    <source>
        <strain evidence="2">B9</strain>
    </source>
</reference>
<feature type="domain" description="NurA" evidence="1">
    <location>
        <begin position="244"/>
        <end position="547"/>
    </location>
</feature>
<dbReference type="SMART" id="SM00933">
    <property type="entry name" value="NurA"/>
    <property type="match status" value="1"/>
</dbReference>
<dbReference type="Pfam" id="PF09376">
    <property type="entry name" value="NurA"/>
    <property type="match status" value="1"/>
</dbReference>